<comment type="function">
    <text evidence="14">Stearoyl-CoA desaturase that utilizes O(2) and electrons from reduced cytochrome b5 to introduce the first double bond into saturated fatty acyl-CoA substrates.</text>
</comment>
<evidence type="ECO:0000256" key="8">
    <source>
        <dbReference type="ARBA" id="ARBA00022989"/>
    </source>
</evidence>
<dbReference type="GO" id="GO:0005789">
    <property type="term" value="C:endoplasmic reticulum membrane"/>
    <property type="evidence" value="ECO:0007669"/>
    <property type="project" value="TreeGrafter"/>
</dbReference>
<evidence type="ECO:0000256" key="14">
    <source>
        <dbReference type="PIRNR" id="PIRNR000345"/>
    </source>
</evidence>
<dbReference type="PRINTS" id="PR00075">
    <property type="entry name" value="FACDDSATRASE"/>
</dbReference>
<dbReference type="InterPro" id="IPR036400">
    <property type="entry name" value="Cyt_B5-like_heme/steroid_sf"/>
</dbReference>
<keyword evidence="14" id="KW-0249">Electron transport</keyword>
<dbReference type="OrthoDB" id="10260134at2759"/>
<keyword evidence="13 14" id="KW-0275">Fatty acid biosynthesis</keyword>
<evidence type="ECO:0000256" key="3">
    <source>
        <dbReference type="ARBA" id="ARBA00022516"/>
    </source>
</evidence>
<feature type="transmembrane region" description="Helical" evidence="15">
    <location>
        <begin position="47"/>
        <end position="64"/>
    </location>
</feature>
<dbReference type="InterPro" id="IPR018506">
    <property type="entry name" value="Cyt_B5_heme-BS"/>
</dbReference>
<comment type="cofactor">
    <cofactor evidence="14">
        <name>Fe(2+)</name>
        <dbReference type="ChEBI" id="CHEBI:29033"/>
    </cofactor>
    <text evidence="14">Expected to bind 2 Fe(2+) ions per subunit.</text>
</comment>
<dbReference type="PROSITE" id="PS50255">
    <property type="entry name" value="CYTOCHROME_B5_2"/>
    <property type="match status" value="1"/>
</dbReference>
<feature type="domain" description="Cytochrome b5 heme-binding" evidence="16">
    <location>
        <begin position="340"/>
        <end position="418"/>
    </location>
</feature>
<reference evidence="18" key="1">
    <citation type="journal article" date="2017" name="Nat. Microbiol.">
        <title>Global analysis of biosynthetic gene clusters reveals vast potential of secondary metabolite production in Penicillium species.</title>
        <authorList>
            <person name="Nielsen J.C."/>
            <person name="Grijseels S."/>
            <person name="Prigent S."/>
            <person name="Ji B."/>
            <person name="Dainat J."/>
            <person name="Nielsen K.F."/>
            <person name="Frisvad J.C."/>
            <person name="Workman M."/>
            <person name="Nielsen J."/>
        </authorList>
    </citation>
    <scope>NUCLEOTIDE SEQUENCE [LARGE SCALE GENOMIC DNA]</scope>
    <source>
        <strain evidence="18">IBT 24891</strain>
    </source>
</reference>
<dbReference type="PANTHER" id="PTHR11351">
    <property type="entry name" value="ACYL-COA DESATURASE"/>
    <property type="match status" value="1"/>
</dbReference>
<dbReference type="STRING" id="303698.A0A1V6TNE8"/>
<dbReference type="PANTHER" id="PTHR11351:SF31">
    <property type="entry name" value="DESATURASE 1, ISOFORM A-RELATED"/>
    <property type="match status" value="1"/>
</dbReference>
<evidence type="ECO:0000256" key="5">
    <source>
        <dbReference type="ARBA" id="ARBA00022692"/>
    </source>
</evidence>
<keyword evidence="10 14" id="KW-0408">Iron</keyword>
<comment type="caution">
    <text evidence="17">The sequence shown here is derived from an EMBL/GenBank/DDBJ whole genome shotgun (WGS) entry which is preliminary data.</text>
</comment>
<evidence type="ECO:0000256" key="15">
    <source>
        <dbReference type="SAM" id="Phobius"/>
    </source>
</evidence>
<dbReference type="InterPro" id="IPR001522">
    <property type="entry name" value="FADS-1_CS"/>
</dbReference>
<evidence type="ECO:0000256" key="6">
    <source>
        <dbReference type="ARBA" id="ARBA00022723"/>
    </source>
</evidence>
<evidence type="ECO:0000256" key="1">
    <source>
        <dbReference type="ARBA" id="ARBA00004141"/>
    </source>
</evidence>
<evidence type="ECO:0000256" key="12">
    <source>
        <dbReference type="ARBA" id="ARBA00023136"/>
    </source>
</evidence>
<dbReference type="InterPro" id="IPR015876">
    <property type="entry name" value="Acyl-CoA_DS"/>
</dbReference>
<evidence type="ECO:0000259" key="16">
    <source>
        <dbReference type="PROSITE" id="PS50255"/>
    </source>
</evidence>
<evidence type="ECO:0000256" key="7">
    <source>
        <dbReference type="ARBA" id="ARBA00022832"/>
    </source>
</evidence>
<dbReference type="Gene3D" id="3.10.120.10">
    <property type="entry name" value="Cytochrome b5-like heme/steroid binding domain"/>
    <property type="match status" value="1"/>
</dbReference>
<evidence type="ECO:0000256" key="2">
    <source>
        <dbReference type="ARBA" id="ARBA00009295"/>
    </source>
</evidence>
<dbReference type="EC" id="1.14.19.1" evidence="14"/>
<keyword evidence="12 15" id="KW-0472">Membrane</keyword>
<dbReference type="Pfam" id="PF00487">
    <property type="entry name" value="FA_desaturase"/>
    <property type="match status" value="1"/>
</dbReference>
<evidence type="ECO:0000256" key="10">
    <source>
        <dbReference type="ARBA" id="ARBA00023004"/>
    </source>
</evidence>
<dbReference type="InterPro" id="IPR005804">
    <property type="entry name" value="FA_desaturase_dom"/>
</dbReference>
<dbReference type="GO" id="GO:0004768">
    <property type="term" value="F:stearoyl-CoA 9-desaturase activity"/>
    <property type="evidence" value="ECO:0007669"/>
    <property type="project" value="UniProtKB-UniRule"/>
</dbReference>
<keyword evidence="11 14" id="KW-0443">Lipid metabolism</keyword>
<dbReference type="CDD" id="cd03505">
    <property type="entry name" value="Delta9-FADS-like"/>
    <property type="match status" value="1"/>
</dbReference>
<evidence type="ECO:0000256" key="11">
    <source>
        <dbReference type="ARBA" id="ARBA00023098"/>
    </source>
</evidence>
<proteinExistence type="inferred from homology"/>
<dbReference type="InterPro" id="IPR001199">
    <property type="entry name" value="Cyt_B5-like_heme/steroid-bd"/>
</dbReference>
<keyword evidence="14" id="KW-0813">Transport</keyword>
<evidence type="ECO:0000313" key="17">
    <source>
        <dbReference type="EMBL" id="OQE27877.1"/>
    </source>
</evidence>
<dbReference type="PIRSF" id="PIRSF000345">
    <property type="entry name" value="OLE1"/>
    <property type="match status" value="1"/>
</dbReference>
<feature type="transmembrane region" description="Helical" evidence="15">
    <location>
        <begin position="185"/>
        <end position="201"/>
    </location>
</feature>
<dbReference type="AlphaFoldDB" id="A0A1V6TNE8"/>
<dbReference type="GO" id="GO:0020037">
    <property type="term" value="F:heme binding"/>
    <property type="evidence" value="ECO:0007669"/>
    <property type="project" value="InterPro"/>
</dbReference>
<feature type="transmembrane region" description="Helical" evidence="15">
    <location>
        <begin position="71"/>
        <end position="92"/>
    </location>
</feature>
<dbReference type="PROSITE" id="PS00476">
    <property type="entry name" value="FATTY_ACID_DESATUR_1"/>
    <property type="match status" value="1"/>
</dbReference>
<dbReference type="InterPro" id="IPR009160">
    <property type="entry name" value="Acyl-CoA_deSatase_haem/ster-bd"/>
</dbReference>
<evidence type="ECO:0000256" key="9">
    <source>
        <dbReference type="ARBA" id="ARBA00023002"/>
    </source>
</evidence>
<keyword evidence="4 14" id="KW-0349">Heme</keyword>
<comment type="catalytic activity">
    <reaction evidence="14">
        <text>octadecanoyl-CoA + 2 Fe(II)-[cytochrome b5] + O2 + 2 H(+) = (9Z)-octadecenoyl-CoA + 2 Fe(III)-[cytochrome b5] + 2 H2O</text>
        <dbReference type="Rhea" id="RHEA:19721"/>
        <dbReference type="Rhea" id="RHEA-COMP:10438"/>
        <dbReference type="Rhea" id="RHEA-COMP:10439"/>
        <dbReference type="ChEBI" id="CHEBI:15377"/>
        <dbReference type="ChEBI" id="CHEBI:15378"/>
        <dbReference type="ChEBI" id="CHEBI:15379"/>
        <dbReference type="ChEBI" id="CHEBI:29033"/>
        <dbReference type="ChEBI" id="CHEBI:29034"/>
        <dbReference type="ChEBI" id="CHEBI:57387"/>
        <dbReference type="ChEBI" id="CHEBI:57394"/>
        <dbReference type="EC" id="1.14.19.1"/>
    </reaction>
</comment>
<evidence type="ECO:0000256" key="13">
    <source>
        <dbReference type="ARBA" id="ARBA00023160"/>
    </source>
</evidence>
<dbReference type="SUPFAM" id="SSF55856">
    <property type="entry name" value="Cytochrome b5-like heme/steroid binding domain"/>
    <property type="match status" value="1"/>
</dbReference>
<evidence type="ECO:0000313" key="18">
    <source>
        <dbReference type="Proteomes" id="UP000191285"/>
    </source>
</evidence>
<keyword evidence="18" id="KW-1185">Reference proteome</keyword>
<dbReference type="GO" id="GO:0005506">
    <property type="term" value="F:iron ion binding"/>
    <property type="evidence" value="ECO:0007669"/>
    <property type="project" value="TreeGrafter"/>
</dbReference>
<organism evidence="17 18">
    <name type="scientific">Penicillium steckii</name>
    <dbReference type="NCBI Taxonomy" id="303698"/>
    <lineage>
        <taxon>Eukaryota</taxon>
        <taxon>Fungi</taxon>
        <taxon>Dikarya</taxon>
        <taxon>Ascomycota</taxon>
        <taxon>Pezizomycotina</taxon>
        <taxon>Eurotiomycetes</taxon>
        <taxon>Eurotiomycetidae</taxon>
        <taxon>Eurotiales</taxon>
        <taxon>Aspergillaceae</taxon>
        <taxon>Penicillium</taxon>
    </lineage>
</organism>
<sequence length="423" mass="47965">MQQLTAEPAAFLLSRKQSHAPVQPPPRPHIPRSSNSPSFYSFNLRNTFAIIIIPLGALLCTPWVPLKNKTLLFGVFYAYLRSFAIVTGYHRLWAHRTYTANTALRLIFALLGAGAGQDHIKKWARDHRAHHRYVDTDQDPYSIKKGFFYAHVGWILFENNKTSSTGHVDISDLKSDRIVEWQRRYFVPLFAVMGYLVPALVCEYLDEDFIGGFIWAGCIGTSVQQQLTFCVNSLAHWVGDQPFTAAKSARQSPLAITLFLMGEGYHNYHHEFPTDYRTGIRWYDFDPGKWMISFLSLLGLATNLKRFPQNEINKSILQRKRENLKKEGEAVDWGIPLEELPVWKWEKYEEQTRTGRNLIVIRNAVHDISAFVAEHPGGPALIAGAIGKDATEMFEGGVYGHSNAANNLLDDMRIAVIGDATKI</sequence>
<keyword evidence="9 14" id="KW-0560">Oxidoreductase</keyword>
<dbReference type="SMART" id="SM01117">
    <property type="entry name" value="Cyt-b5"/>
    <property type="match status" value="1"/>
</dbReference>
<keyword evidence="3 14" id="KW-0444">Lipid biosynthesis</keyword>
<keyword evidence="5 15" id="KW-0812">Transmembrane</keyword>
<keyword evidence="8 15" id="KW-1133">Transmembrane helix</keyword>
<dbReference type="GO" id="GO:0006636">
    <property type="term" value="P:unsaturated fatty acid biosynthetic process"/>
    <property type="evidence" value="ECO:0007669"/>
    <property type="project" value="UniProtKB-UniRule"/>
</dbReference>
<keyword evidence="6 14" id="KW-0479">Metal-binding</keyword>
<protein>
    <recommendedName>
        <fullName evidence="14">Acyl-CoA desaturase</fullName>
        <ecNumber evidence="14">1.14.19.1</ecNumber>
    </recommendedName>
</protein>
<comment type="similarity">
    <text evidence="2 14">Belongs to the fatty acid desaturase type 1 family.</text>
</comment>
<dbReference type="EMBL" id="MLKD01000004">
    <property type="protein sequence ID" value="OQE27877.1"/>
    <property type="molecule type" value="Genomic_DNA"/>
</dbReference>
<keyword evidence="7 14" id="KW-0276">Fatty acid metabolism</keyword>
<dbReference type="PROSITE" id="PS00191">
    <property type="entry name" value="CYTOCHROME_B5_1"/>
    <property type="match status" value="1"/>
</dbReference>
<dbReference type="Proteomes" id="UP000191285">
    <property type="component" value="Unassembled WGS sequence"/>
</dbReference>
<name>A0A1V6TNE8_9EURO</name>
<comment type="subcellular location">
    <subcellularLocation>
        <location evidence="1">Membrane</location>
        <topology evidence="1">Multi-pass membrane protein</topology>
    </subcellularLocation>
</comment>
<dbReference type="Pfam" id="PF00173">
    <property type="entry name" value="Cyt-b5"/>
    <property type="match status" value="1"/>
</dbReference>
<gene>
    <name evidence="17" type="ORF">PENSTE_c004G07164</name>
</gene>
<accession>A0A1V6TNE8</accession>
<evidence type="ECO:0000256" key="4">
    <source>
        <dbReference type="ARBA" id="ARBA00022617"/>
    </source>
</evidence>